<dbReference type="Pfam" id="PF25917">
    <property type="entry name" value="BSH_RND"/>
    <property type="match status" value="1"/>
</dbReference>
<sequence>MATVLGTASGGRRWRGALRWLLVLLGVLVLAGMGYVLLRRSSAAAQPRYQTAEVTRGDLVVTVAATGNLQPTNQVEVGSELSGIMEAVRVDVNDTVKRGQVLAQLDVSRLKDQIANARGALDAARAQVRLTAATVTETRLQVSRLTRMFASSGGTVPAQVDIDTAQAALQRALAAQASAQAAVAQAQAALSTGETNLAKASIRSPIDGVVLTRSIEPGQTVAASLQAPVLFTLAEDLSKMELQVDVDEADVGLVRDGQRATFTVDAYAGREYPAQVRRVGFGSQTKDGVVSYLTVLTVNNDDLSLRPGMTATAAIVVSEHKQVLLVPSAALRFTPASANAAPSGGLVSKLMPRPPHGASRPAAGGNGKARQVWVLRDGQPVAVPVTLGASNGQLSEVASDALQPGMRVITESLGGAP</sequence>
<comment type="caution">
    <text evidence="8">The sequence shown here is derived from an EMBL/GenBank/DDBJ whole genome shotgun (WGS) entry which is preliminary data.</text>
</comment>
<dbReference type="InterPro" id="IPR006143">
    <property type="entry name" value="RND_pump_MFP"/>
</dbReference>
<dbReference type="Gene3D" id="2.40.50.100">
    <property type="match status" value="2"/>
</dbReference>
<keyword evidence="3" id="KW-0175">Coiled coil</keyword>
<accession>A0ABW8JVD6</accession>
<comment type="similarity">
    <text evidence="2">Belongs to the membrane fusion protein (MFP) (TC 8.A.1) family.</text>
</comment>
<dbReference type="EMBL" id="JADIKM010000003">
    <property type="protein sequence ID" value="MFK2905116.1"/>
    <property type="molecule type" value="Genomic_DNA"/>
</dbReference>
<evidence type="ECO:0000259" key="6">
    <source>
        <dbReference type="Pfam" id="PF25917"/>
    </source>
</evidence>
<evidence type="ECO:0000256" key="5">
    <source>
        <dbReference type="SAM" id="Phobius"/>
    </source>
</evidence>
<proteinExistence type="inferred from homology"/>
<organism evidence="8 9">
    <name type="scientific">Dyella ginsengisoli</name>
    <dbReference type="NCBI Taxonomy" id="363848"/>
    <lineage>
        <taxon>Bacteria</taxon>
        <taxon>Pseudomonadati</taxon>
        <taxon>Pseudomonadota</taxon>
        <taxon>Gammaproteobacteria</taxon>
        <taxon>Lysobacterales</taxon>
        <taxon>Rhodanobacteraceae</taxon>
        <taxon>Dyella</taxon>
    </lineage>
</organism>
<dbReference type="InterPro" id="IPR050465">
    <property type="entry name" value="UPF0194_transport"/>
</dbReference>
<feature type="transmembrane region" description="Helical" evidence="5">
    <location>
        <begin position="20"/>
        <end position="38"/>
    </location>
</feature>
<keyword evidence="9" id="KW-1185">Reference proteome</keyword>
<dbReference type="Proteomes" id="UP001620460">
    <property type="component" value="Unassembled WGS sequence"/>
</dbReference>
<feature type="domain" description="CusB-like beta-barrel" evidence="7">
    <location>
        <begin position="242"/>
        <end position="315"/>
    </location>
</feature>
<feature type="domain" description="Multidrug resistance protein MdtA-like barrel-sandwich hybrid" evidence="6">
    <location>
        <begin position="73"/>
        <end position="230"/>
    </location>
</feature>
<evidence type="ECO:0000256" key="2">
    <source>
        <dbReference type="ARBA" id="ARBA00009477"/>
    </source>
</evidence>
<dbReference type="Gene3D" id="2.40.30.170">
    <property type="match status" value="1"/>
</dbReference>
<evidence type="ECO:0000256" key="1">
    <source>
        <dbReference type="ARBA" id="ARBA00004196"/>
    </source>
</evidence>
<reference evidence="8 9" key="1">
    <citation type="submission" date="2020-10" db="EMBL/GenBank/DDBJ databases">
        <title>Phylogeny of dyella-like bacteria.</title>
        <authorList>
            <person name="Fu J."/>
        </authorList>
    </citation>
    <scope>NUCLEOTIDE SEQUENCE [LARGE SCALE GENOMIC DNA]</scope>
    <source>
        <strain evidence="8 9">Gsoil3046</strain>
    </source>
</reference>
<dbReference type="PANTHER" id="PTHR32347">
    <property type="entry name" value="EFFLUX SYSTEM COMPONENT YKNX-RELATED"/>
    <property type="match status" value="1"/>
</dbReference>
<evidence type="ECO:0000313" key="8">
    <source>
        <dbReference type="EMBL" id="MFK2905116.1"/>
    </source>
</evidence>
<dbReference type="InterPro" id="IPR058792">
    <property type="entry name" value="Beta-barrel_RND_2"/>
</dbReference>
<feature type="region of interest" description="Disordered" evidence="4">
    <location>
        <begin position="345"/>
        <end position="366"/>
    </location>
</feature>
<keyword evidence="5" id="KW-1133">Transmembrane helix</keyword>
<evidence type="ECO:0000259" key="7">
    <source>
        <dbReference type="Pfam" id="PF25954"/>
    </source>
</evidence>
<keyword evidence="5" id="KW-0472">Membrane</keyword>
<evidence type="ECO:0000313" key="9">
    <source>
        <dbReference type="Proteomes" id="UP001620460"/>
    </source>
</evidence>
<protein>
    <submittedName>
        <fullName evidence="8">Efflux RND transporter periplasmic adaptor subunit</fullName>
    </submittedName>
</protein>
<dbReference type="SUPFAM" id="SSF111369">
    <property type="entry name" value="HlyD-like secretion proteins"/>
    <property type="match status" value="1"/>
</dbReference>
<gene>
    <name evidence="8" type="ORF">ISP17_14225</name>
</gene>
<keyword evidence="5" id="KW-0812">Transmembrane</keyword>
<dbReference type="NCBIfam" id="TIGR01730">
    <property type="entry name" value="RND_mfp"/>
    <property type="match status" value="1"/>
</dbReference>
<evidence type="ECO:0000256" key="3">
    <source>
        <dbReference type="ARBA" id="ARBA00023054"/>
    </source>
</evidence>
<dbReference type="InterPro" id="IPR058625">
    <property type="entry name" value="MdtA-like_BSH"/>
</dbReference>
<evidence type="ECO:0000256" key="4">
    <source>
        <dbReference type="SAM" id="MobiDB-lite"/>
    </source>
</evidence>
<dbReference type="PANTHER" id="PTHR32347:SF14">
    <property type="entry name" value="EFFLUX SYSTEM COMPONENT YKNX-RELATED"/>
    <property type="match status" value="1"/>
</dbReference>
<comment type="subcellular location">
    <subcellularLocation>
        <location evidence="1">Cell envelope</location>
    </subcellularLocation>
</comment>
<dbReference type="Pfam" id="PF25954">
    <property type="entry name" value="Beta-barrel_RND_2"/>
    <property type="match status" value="1"/>
</dbReference>
<name>A0ABW8JVD6_9GAMM</name>